<sequence>MKSSLFGIYLLIVVSCNNAPSLEGMFTDKLTGNNAVSYTDVTYAGNKDTVLVTTYSGRVVYRFKNQEQENVLTQLNDEIYVVRYNPVQKQVALSTMQSGIVVIDAKNGKELHKLPVKESWCLKMGYSKNFEYLFASDQKGNRFVWTVNENYKPVNLYESMPKGAIKSIENNVIQLVAKGKVIYWNLTNSTTIKEVAIKFNDFEDIDADGNILNIDRNTLSLYNIPAATIKFTLQHPGWLRPLDNFSQASIDKYKKRGITIKNGYLEEPGYHLPLTSAIFGKDEIFTSSIDRSIRVWGKDSGKLLNSLTGHKATVNKIKLSDDKNQLVSIDLKGGIRFWQIQKNE</sequence>
<evidence type="ECO:0000256" key="1">
    <source>
        <dbReference type="ARBA" id="ARBA00022574"/>
    </source>
</evidence>
<dbReference type="EMBL" id="CP094326">
    <property type="protein sequence ID" value="UNY97243.1"/>
    <property type="molecule type" value="Genomic_DNA"/>
</dbReference>
<dbReference type="PANTHER" id="PTHR19848">
    <property type="entry name" value="WD40 REPEAT PROTEIN"/>
    <property type="match status" value="1"/>
</dbReference>
<dbReference type="PANTHER" id="PTHR19848:SF8">
    <property type="entry name" value="F-BOX AND WD REPEAT DOMAIN CONTAINING 7"/>
    <property type="match status" value="1"/>
</dbReference>
<accession>A0ABY3YHZ6</accession>
<gene>
    <name evidence="4" type="ORF">MQE36_09045</name>
</gene>
<evidence type="ECO:0000256" key="3">
    <source>
        <dbReference type="PROSITE-ProRule" id="PRU00221"/>
    </source>
</evidence>
<proteinExistence type="predicted"/>
<name>A0ABY3YHZ6_9FLAO</name>
<evidence type="ECO:0000313" key="5">
    <source>
        <dbReference type="Proteomes" id="UP000829476"/>
    </source>
</evidence>
<evidence type="ECO:0000313" key="4">
    <source>
        <dbReference type="EMBL" id="UNY97243.1"/>
    </source>
</evidence>
<dbReference type="InterPro" id="IPR015943">
    <property type="entry name" value="WD40/YVTN_repeat-like_dom_sf"/>
</dbReference>
<keyword evidence="5" id="KW-1185">Reference proteome</keyword>
<dbReference type="InterPro" id="IPR001680">
    <property type="entry name" value="WD40_rpt"/>
</dbReference>
<dbReference type="PROSITE" id="PS50294">
    <property type="entry name" value="WD_REPEATS_REGION"/>
    <property type="match status" value="1"/>
</dbReference>
<dbReference type="Proteomes" id="UP000829476">
    <property type="component" value="Chromosome"/>
</dbReference>
<dbReference type="SMART" id="SM00320">
    <property type="entry name" value="WD40"/>
    <property type="match status" value="3"/>
</dbReference>
<keyword evidence="2" id="KW-0677">Repeat</keyword>
<dbReference type="PROSITE" id="PS50082">
    <property type="entry name" value="WD_REPEATS_2"/>
    <property type="match status" value="1"/>
</dbReference>
<dbReference type="SUPFAM" id="SSF50998">
    <property type="entry name" value="Quinoprotein alcohol dehydrogenase-like"/>
    <property type="match status" value="1"/>
</dbReference>
<keyword evidence="1 3" id="KW-0853">WD repeat</keyword>
<evidence type="ECO:0000256" key="2">
    <source>
        <dbReference type="ARBA" id="ARBA00022737"/>
    </source>
</evidence>
<dbReference type="Gene3D" id="2.130.10.10">
    <property type="entry name" value="YVTN repeat-like/Quinoprotein amine dehydrogenase"/>
    <property type="match status" value="2"/>
</dbReference>
<dbReference type="InterPro" id="IPR011047">
    <property type="entry name" value="Quinoprotein_ADH-like_sf"/>
</dbReference>
<feature type="repeat" description="WD" evidence="3">
    <location>
        <begin position="307"/>
        <end position="344"/>
    </location>
</feature>
<dbReference type="RefSeq" id="WP_242935657.1">
    <property type="nucleotide sequence ID" value="NZ_CP094326.1"/>
</dbReference>
<reference evidence="4 5" key="1">
    <citation type="journal article" date="2018" name="Int. J. Syst. Evol. Microbiol.">
        <title>Zhouia spongiae sp. nov., isolated from a marine sponge.</title>
        <authorList>
            <person name="Zhuang L."/>
            <person name="Lin B."/>
            <person name="Qin F."/>
            <person name="Luo L."/>
        </authorList>
    </citation>
    <scope>NUCLEOTIDE SEQUENCE [LARGE SCALE GENOMIC DNA]</scope>
    <source>
        <strain evidence="4 5">HN-Y44</strain>
    </source>
</reference>
<protein>
    <recommendedName>
        <fullName evidence="6">WD40 repeat domain-containing protein</fullName>
    </recommendedName>
</protein>
<evidence type="ECO:0008006" key="6">
    <source>
        <dbReference type="Google" id="ProtNLM"/>
    </source>
</evidence>
<dbReference type="PROSITE" id="PS51257">
    <property type="entry name" value="PROKAR_LIPOPROTEIN"/>
    <property type="match status" value="1"/>
</dbReference>
<dbReference type="Pfam" id="PF00400">
    <property type="entry name" value="WD40"/>
    <property type="match status" value="1"/>
</dbReference>
<organism evidence="4 5">
    <name type="scientific">Zhouia spongiae</name>
    <dbReference type="NCBI Taxonomy" id="2202721"/>
    <lineage>
        <taxon>Bacteria</taxon>
        <taxon>Pseudomonadati</taxon>
        <taxon>Bacteroidota</taxon>
        <taxon>Flavobacteriia</taxon>
        <taxon>Flavobacteriales</taxon>
        <taxon>Flavobacteriaceae</taxon>
        <taxon>Zhouia</taxon>
    </lineage>
</organism>